<feature type="compositionally biased region" description="Low complexity" evidence="1">
    <location>
        <begin position="441"/>
        <end position="450"/>
    </location>
</feature>
<evidence type="ECO:0000313" key="3">
    <source>
        <dbReference type="Proteomes" id="UP000224634"/>
    </source>
</evidence>
<keyword evidence="3" id="KW-1185">Reference proteome</keyword>
<name>A0A2B7XT84_POLH7</name>
<feature type="compositionally biased region" description="Low complexity" evidence="1">
    <location>
        <begin position="20"/>
        <end position="30"/>
    </location>
</feature>
<dbReference type="Proteomes" id="UP000224634">
    <property type="component" value="Unassembled WGS sequence"/>
</dbReference>
<feature type="region of interest" description="Disordered" evidence="1">
    <location>
        <begin position="191"/>
        <end position="210"/>
    </location>
</feature>
<proteinExistence type="predicted"/>
<reference evidence="2 3" key="1">
    <citation type="submission" date="2017-10" db="EMBL/GenBank/DDBJ databases">
        <title>Comparative genomics in systemic dimorphic fungi from Ajellomycetaceae.</title>
        <authorList>
            <person name="Munoz J.F."/>
            <person name="Mcewen J.G."/>
            <person name="Clay O.K."/>
            <person name="Cuomo C.A."/>
        </authorList>
    </citation>
    <scope>NUCLEOTIDE SEQUENCE [LARGE SCALE GENOMIC DNA]</scope>
    <source>
        <strain evidence="2 3">UAMH7299</strain>
    </source>
</reference>
<feature type="region of interest" description="Disordered" evidence="1">
    <location>
        <begin position="368"/>
        <end position="418"/>
    </location>
</feature>
<dbReference type="AlphaFoldDB" id="A0A2B7XT84"/>
<evidence type="ECO:0000256" key="1">
    <source>
        <dbReference type="SAM" id="MobiDB-lite"/>
    </source>
</evidence>
<sequence>MDQLRLAQATPCDNQDYQQRLSRSPAPSAHSRPRTGVSSPKSGNIGAVKRPAPTLSVKKHGGFYRRLRKSKSSQGAYLTAQAESQWFQSLPPKVQQRHFSREEQARLASWRASLILDAADKALYKLARPSSDEDSTSPEYSGNLTRSCSMMAPGRRLVDSAVDMDNSMYDSFRWLEDDDLDLTLGEYDERSTEASTSIPTSATYPSGGILRRPSTFRRTLSFTSMHRARSSLPHNYLPATSQSNTSPAPIINFPSATRRRPYSRPKSGTPAVKHVSQSSVTSIDQPAQYYQDPEARLKLRVYLASPQKFDEAIEFGFPSLDFKENIYPARPSIEPRRTQEVGRTFLEEDDSPADTPAPLHEKSNLLEANDNTINNNPPFTKLQPQPQTASSPRNSSSSANRGAKKPTVIQAVPLGSSNMNREMTLKMTLTRADLRTRSDTSGRSSTGLSSMDDPLRLAELPVLDDSSHNIWDDPDETRGVVKKMWRRLRRRR</sequence>
<dbReference type="OrthoDB" id="5380370at2759"/>
<gene>
    <name evidence="2" type="ORF">AJ80_06956</name>
</gene>
<accession>A0A2B7XT84</accession>
<feature type="compositionally biased region" description="Polar residues" evidence="1">
    <location>
        <begin position="193"/>
        <end position="204"/>
    </location>
</feature>
<protein>
    <recommendedName>
        <fullName evidence="4">Mucin</fullName>
    </recommendedName>
</protein>
<evidence type="ECO:0008006" key="4">
    <source>
        <dbReference type="Google" id="ProtNLM"/>
    </source>
</evidence>
<dbReference type="EMBL" id="PDNA01000127">
    <property type="protein sequence ID" value="PGH11798.1"/>
    <property type="molecule type" value="Genomic_DNA"/>
</dbReference>
<comment type="caution">
    <text evidence="2">The sequence shown here is derived from an EMBL/GenBank/DDBJ whole genome shotgun (WGS) entry which is preliminary data.</text>
</comment>
<feature type="region of interest" description="Disordered" evidence="1">
    <location>
        <begin position="433"/>
        <end position="452"/>
    </location>
</feature>
<feature type="compositionally biased region" description="Polar residues" evidence="1">
    <location>
        <begin position="369"/>
        <end position="388"/>
    </location>
</feature>
<feature type="region of interest" description="Disordered" evidence="1">
    <location>
        <begin position="1"/>
        <end position="54"/>
    </location>
</feature>
<feature type="region of interest" description="Disordered" evidence="1">
    <location>
        <begin position="238"/>
        <end position="280"/>
    </location>
</feature>
<evidence type="ECO:0000313" key="2">
    <source>
        <dbReference type="EMBL" id="PGH11798.1"/>
    </source>
</evidence>
<feature type="compositionally biased region" description="Low complexity" evidence="1">
    <location>
        <begin position="389"/>
        <end position="401"/>
    </location>
</feature>
<organism evidence="2 3">
    <name type="scientific">Polytolypa hystricis (strain UAMH7299)</name>
    <dbReference type="NCBI Taxonomy" id="1447883"/>
    <lineage>
        <taxon>Eukaryota</taxon>
        <taxon>Fungi</taxon>
        <taxon>Dikarya</taxon>
        <taxon>Ascomycota</taxon>
        <taxon>Pezizomycotina</taxon>
        <taxon>Eurotiomycetes</taxon>
        <taxon>Eurotiomycetidae</taxon>
        <taxon>Onygenales</taxon>
        <taxon>Onygenales incertae sedis</taxon>
        <taxon>Polytolypa</taxon>
    </lineage>
</organism>
<feature type="compositionally biased region" description="Polar residues" evidence="1">
    <location>
        <begin position="238"/>
        <end position="247"/>
    </location>
</feature>